<dbReference type="RefSeq" id="XP_021879406.1">
    <property type="nucleotide sequence ID" value="XM_022026683.1"/>
</dbReference>
<keyword evidence="2" id="KW-1185">Reference proteome</keyword>
<sequence>MSNGLHLQPAGRCRLDGGLGPATGVSVDCSRVYGPGGTQPDHLHVVRPGLSASRQAGEESESKSLSQGQHAVLVWGSPFSAHFLRPAELCIELVVLSRLSCLGKCATKLKHVHSNHQSNSLLQNDQTLFRPFHHNNMHNKNWSSYKYSSQIGLIFNQVISYVFYSSKPELNAGADYSRIYNTTLLKFIHNSFISFNI</sequence>
<dbReference type="AlphaFoldDB" id="A0A1Y2GH60"/>
<dbReference type="EMBL" id="MCFF01000030">
    <property type="protein sequence ID" value="ORZ10685.1"/>
    <property type="molecule type" value="Genomic_DNA"/>
</dbReference>
<dbReference type="InParanoid" id="A0A1Y2GH60"/>
<organism evidence="1 2">
    <name type="scientific">Lobosporangium transversale</name>
    <dbReference type="NCBI Taxonomy" id="64571"/>
    <lineage>
        <taxon>Eukaryota</taxon>
        <taxon>Fungi</taxon>
        <taxon>Fungi incertae sedis</taxon>
        <taxon>Mucoromycota</taxon>
        <taxon>Mortierellomycotina</taxon>
        <taxon>Mortierellomycetes</taxon>
        <taxon>Mortierellales</taxon>
        <taxon>Mortierellaceae</taxon>
        <taxon>Lobosporangium</taxon>
    </lineage>
</organism>
<reference evidence="1 2" key="1">
    <citation type="submission" date="2016-07" db="EMBL/GenBank/DDBJ databases">
        <title>Pervasive Adenine N6-methylation of Active Genes in Fungi.</title>
        <authorList>
            <consortium name="DOE Joint Genome Institute"/>
            <person name="Mondo S.J."/>
            <person name="Dannebaum R.O."/>
            <person name="Kuo R.C."/>
            <person name="Labutti K."/>
            <person name="Haridas S."/>
            <person name="Kuo A."/>
            <person name="Salamov A."/>
            <person name="Ahrendt S.R."/>
            <person name="Lipzen A."/>
            <person name="Sullivan W."/>
            <person name="Andreopoulos W.B."/>
            <person name="Clum A."/>
            <person name="Lindquist E."/>
            <person name="Daum C."/>
            <person name="Ramamoorthy G.K."/>
            <person name="Gryganskyi A."/>
            <person name="Culley D."/>
            <person name="Magnuson J.K."/>
            <person name="James T.Y."/>
            <person name="O'Malley M.A."/>
            <person name="Stajich J.E."/>
            <person name="Spatafora J.W."/>
            <person name="Visel A."/>
            <person name="Grigoriev I.V."/>
        </authorList>
    </citation>
    <scope>NUCLEOTIDE SEQUENCE [LARGE SCALE GENOMIC DNA]</scope>
    <source>
        <strain evidence="1 2">NRRL 3116</strain>
    </source>
</reference>
<dbReference type="GeneID" id="33568526"/>
<dbReference type="Proteomes" id="UP000193648">
    <property type="component" value="Unassembled WGS sequence"/>
</dbReference>
<evidence type="ECO:0000313" key="2">
    <source>
        <dbReference type="Proteomes" id="UP000193648"/>
    </source>
</evidence>
<evidence type="ECO:0000313" key="1">
    <source>
        <dbReference type="EMBL" id="ORZ10685.1"/>
    </source>
</evidence>
<gene>
    <name evidence="1" type="ORF">BCR41DRAFT_372427</name>
</gene>
<name>A0A1Y2GH60_9FUNG</name>
<comment type="caution">
    <text evidence="1">The sequence shown here is derived from an EMBL/GenBank/DDBJ whole genome shotgun (WGS) entry which is preliminary data.</text>
</comment>
<accession>A0A1Y2GH60</accession>
<proteinExistence type="predicted"/>
<protein>
    <submittedName>
        <fullName evidence="1">Uncharacterized protein</fullName>
    </submittedName>
</protein>